<comment type="function">
    <text evidence="10">Lyase that catalyzes the covalent linking of the heme group to the cytochrome C apoprotein to produce the mature functional cytochrome.</text>
</comment>
<proteinExistence type="inferred from homology"/>
<evidence type="ECO:0000256" key="3">
    <source>
        <dbReference type="ARBA" id="ARBA00022617"/>
    </source>
</evidence>
<keyword evidence="4 10" id="KW-0479">Metal-binding</keyword>
<keyword evidence="5 10" id="KW-0999">Mitochondrion inner membrane</keyword>
<protein>
    <recommendedName>
        <fullName evidence="10">Holocytochrome c-type synthase</fullName>
        <ecNumber evidence="10">4.4.1.17</ecNumber>
    </recommendedName>
</protein>
<dbReference type="GO" id="GO:0004408">
    <property type="term" value="F:holocytochrome-c synthase activity"/>
    <property type="evidence" value="ECO:0007669"/>
    <property type="project" value="UniProtKB-EC"/>
</dbReference>
<evidence type="ECO:0000256" key="9">
    <source>
        <dbReference type="ARBA" id="ARBA00023239"/>
    </source>
</evidence>
<comment type="subcellular location">
    <subcellularLocation>
        <location evidence="1 10">Mitochondrion inner membrane</location>
    </subcellularLocation>
</comment>
<evidence type="ECO:0000313" key="12">
    <source>
        <dbReference type="Proteomes" id="UP000310708"/>
    </source>
</evidence>
<dbReference type="Proteomes" id="UP000310708">
    <property type="component" value="Unassembled WGS sequence"/>
</dbReference>
<keyword evidence="8 10" id="KW-0472">Membrane</keyword>
<evidence type="ECO:0000256" key="10">
    <source>
        <dbReference type="RuleBase" id="RU363130"/>
    </source>
</evidence>
<evidence type="ECO:0000256" key="1">
    <source>
        <dbReference type="ARBA" id="ARBA00004273"/>
    </source>
</evidence>
<dbReference type="Pfam" id="PF01265">
    <property type="entry name" value="Cyto_heme_lyase"/>
    <property type="match status" value="1"/>
</dbReference>
<dbReference type="PROSITE" id="PS00822">
    <property type="entry name" value="CYTO_HEME_LYASE_2"/>
    <property type="match status" value="1"/>
</dbReference>
<evidence type="ECO:0000256" key="5">
    <source>
        <dbReference type="ARBA" id="ARBA00022792"/>
    </source>
</evidence>
<name>A0A4T0TCS7_9BASI</name>
<accession>A0A4T0TCS7</accession>
<keyword evidence="3 10" id="KW-0349">Heme</keyword>
<evidence type="ECO:0000313" key="11">
    <source>
        <dbReference type="EMBL" id="TIC63194.1"/>
    </source>
</evidence>
<comment type="caution">
    <text evidence="11">The sequence shown here is derived from an EMBL/GenBank/DDBJ whole genome shotgun (WGS) entry which is preliminary data.</text>
</comment>
<keyword evidence="6 10" id="KW-0408">Iron</keyword>
<dbReference type="EC" id="4.4.1.17" evidence="10"/>
<comment type="catalytic activity">
    <reaction evidence="10">
        <text>holo-[cytochrome c] = apo-[cytochrome c] + heme b</text>
        <dbReference type="Rhea" id="RHEA:22648"/>
        <dbReference type="Rhea" id="RHEA-COMP:10725"/>
        <dbReference type="Rhea" id="RHEA-COMP:10726"/>
        <dbReference type="ChEBI" id="CHEBI:29950"/>
        <dbReference type="ChEBI" id="CHEBI:60344"/>
        <dbReference type="ChEBI" id="CHEBI:83739"/>
        <dbReference type="EC" id="4.4.1.17"/>
    </reaction>
</comment>
<dbReference type="PANTHER" id="PTHR12743:SF0">
    <property type="entry name" value="HOLOCYTOCHROME C-TYPE SYNTHASE"/>
    <property type="match status" value="1"/>
</dbReference>
<dbReference type="AlphaFoldDB" id="A0A4T0TCS7"/>
<dbReference type="InterPro" id="IPR000511">
    <property type="entry name" value="Holocyt_c/c1_synthase"/>
</dbReference>
<sequence length="228" mass="26839">MNSLPNQINSKLRYNIIYESTPIVATSNILNVDDDHRKQKENMWWPFSKQKEEEKSGCPYNHDNKQSDNPILSKEVSTIPKSSNNNDNWVYPSQLQFFEAMKRKGHNPNPRDMNTIVPIHNAVNERAWMEIKKWEDGKSDCEIYLHSFKGRPQDRSPKAWIKTALGYTPPFDRHDWIIDRCGQRVRYVIDFYSGSNKMGLNTPSFYLDVRPALDDFDSLTQRLWKLIN</sequence>
<dbReference type="PANTHER" id="PTHR12743">
    <property type="entry name" value="CYTOCHROME C1 HEME LYASE"/>
    <property type="match status" value="1"/>
</dbReference>
<gene>
    <name evidence="11" type="ORF">E3Q01_03498</name>
</gene>
<dbReference type="EMBL" id="SPRX01000052">
    <property type="protein sequence ID" value="TIC63194.1"/>
    <property type="molecule type" value="Genomic_DNA"/>
</dbReference>
<dbReference type="GO" id="GO:0005743">
    <property type="term" value="C:mitochondrial inner membrane"/>
    <property type="evidence" value="ECO:0007669"/>
    <property type="project" value="UniProtKB-SubCell"/>
</dbReference>
<keyword evidence="7 10" id="KW-0496">Mitochondrion</keyword>
<evidence type="ECO:0000256" key="6">
    <source>
        <dbReference type="ARBA" id="ARBA00023004"/>
    </source>
</evidence>
<evidence type="ECO:0000256" key="4">
    <source>
        <dbReference type="ARBA" id="ARBA00022723"/>
    </source>
</evidence>
<evidence type="ECO:0000256" key="7">
    <source>
        <dbReference type="ARBA" id="ARBA00023128"/>
    </source>
</evidence>
<organism evidence="11 12">
    <name type="scientific">Wallemia mellicola</name>
    <dbReference type="NCBI Taxonomy" id="1708541"/>
    <lineage>
        <taxon>Eukaryota</taxon>
        <taxon>Fungi</taxon>
        <taxon>Dikarya</taxon>
        <taxon>Basidiomycota</taxon>
        <taxon>Wallemiomycotina</taxon>
        <taxon>Wallemiomycetes</taxon>
        <taxon>Wallemiales</taxon>
        <taxon>Wallemiaceae</taxon>
        <taxon>Wallemia</taxon>
    </lineage>
</organism>
<dbReference type="GO" id="GO:0046872">
    <property type="term" value="F:metal ion binding"/>
    <property type="evidence" value="ECO:0007669"/>
    <property type="project" value="UniProtKB-KW"/>
</dbReference>
<evidence type="ECO:0000256" key="8">
    <source>
        <dbReference type="ARBA" id="ARBA00023136"/>
    </source>
</evidence>
<comment type="similarity">
    <text evidence="2 10">Belongs to the cytochrome c-type heme lyase family.</text>
</comment>
<evidence type="ECO:0000256" key="2">
    <source>
        <dbReference type="ARBA" id="ARBA00007255"/>
    </source>
</evidence>
<keyword evidence="9 10" id="KW-0456">Lyase</keyword>
<reference evidence="11 12" key="1">
    <citation type="submission" date="2019-03" db="EMBL/GenBank/DDBJ databases">
        <title>Sequencing 25 genomes of Wallemia mellicola.</title>
        <authorList>
            <person name="Gostincar C."/>
        </authorList>
    </citation>
    <scope>NUCLEOTIDE SEQUENCE [LARGE SCALE GENOMIC DNA]</scope>
    <source>
        <strain evidence="11 12">EXF-757</strain>
    </source>
</reference>